<evidence type="ECO:0000256" key="4">
    <source>
        <dbReference type="ARBA" id="ARBA00023172"/>
    </source>
</evidence>
<dbReference type="InterPro" id="IPR002104">
    <property type="entry name" value="Integrase_catalytic"/>
</dbReference>
<keyword evidence="9" id="KW-1185">Reference proteome</keyword>
<dbReference type="InterPro" id="IPR010998">
    <property type="entry name" value="Integrase_recombinase_N"/>
</dbReference>
<comment type="caution">
    <text evidence="8">The sequence shown here is derived from an EMBL/GenBank/DDBJ whole genome shotgun (WGS) entry which is preliminary data.</text>
</comment>
<dbReference type="Gene3D" id="1.10.150.130">
    <property type="match status" value="1"/>
</dbReference>
<evidence type="ECO:0000256" key="2">
    <source>
        <dbReference type="ARBA" id="ARBA00022908"/>
    </source>
</evidence>
<dbReference type="Proteomes" id="UP000249620">
    <property type="component" value="Unassembled WGS sequence"/>
</dbReference>
<reference evidence="8 9" key="1">
    <citation type="submission" date="2018-06" db="EMBL/GenBank/DDBJ databases">
        <title>Genomic Encyclopedia of Type Strains, Phase III (KMG-III): the genomes of soil and plant-associated and newly described type strains.</title>
        <authorList>
            <person name="Whitman W."/>
        </authorList>
    </citation>
    <scope>NUCLEOTIDE SEQUENCE [LARGE SCALE GENOMIC DNA]</scope>
    <source>
        <strain evidence="8 9">CGMCC 1.12398</strain>
    </source>
</reference>
<comment type="similarity">
    <text evidence="1">Belongs to the 'phage' integrase family.</text>
</comment>
<dbReference type="InterPro" id="IPR004107">
    <property type="entry name" value="Integrase_SAM-like_N"/>
</dbReference>
<keyword evidence="4" id="KW-0233">DNA recombination</keyword>
<dbReference type="PROSITE" id="PS51900">
    <property type="entry name" value="CB"/>
    <property type="match status" value="1"/>
</dbReference>
<dbReference type="Pfam" id="PF13495">
    <property type="entry name" value="Phage_int_SAM_4"/>
    <property type="match status" value="1"/>
</dbReference>
<gene>
    <name evidence="8" type="ORF">B0I03_1052</name>
</gene>
<dbReference type="PROSITE" id="PS51898">
    <property type="entry name" value="TYR_RECOMBINASE"/>
    <property type="match status" value="1"/>
</dbReference>
<evidence type="ECO:0000259" key="7">
    <source>
        <dbReference type="PROSITE" id="PS51900"/>
    </source>
</evidence>
<dbReference type="SUPFAM" id="SSF56349">
    <property type="entry name" value="DNA breaking-rejoining enzymes"/>
    <property type="match status" value="1"/>
</dbReference>
<dbReference type="InterPro" id="IPR050090">
    <property type="entry name" value="Tyrosine_recombinase_XerCD"/>
</dbReference>
<dbReference type="AlphaFoldDB" id="A0A327YM11"/>
<keyword evidence="2" id="KW-0229">DNA integration</keyword>
<evidence type="ECO:0000256" key="5">
    <source>
        <dbReference type="PROSITE-ProRule" id="PRU01248"/>
    </source>
</evidence>
<evidence type="ECO:0000313" key="9">
    <source>
        <dbReference type="Proteomes" id="UP000249620"/>
    </source>
</evidence>
<feature type="domain" description="Tyr recombinase" evidence="6">
    <location>
        <begin position="391"/>
        <end position="567"/>
    </location>
</feature>
<evidence type="ECO:0000256" key="3">
    <source>
        <dbReference type="ARBA" id="ARBA00023125"/>
    </source>
</evidence>
<dbReference type="GO" id="GO:0003677">
    <property type="term" value="F:DNA binding"/>
    <property type="evidence" value="ECO:0007669"/>
    <property type="project" value="UniProtKB-UniRule"/>
</dbReference>
<evidence type="ECO:0000259" key="6">
    <source>
        <dbReference type="PROSITE" id="PS51898"/>
    </source>
</evidence>
<dbReference type="OrthoDB" id="9801717at2"/>
<dbReference type="Pfam" id="PF00589">
    <property type="entry name" value="Phage_integrase"/>
    <property type="match status" value="1"/>
</dbReference>
<dbReference type="PANTHER" id="PTHR30349">
    <property type="entry name" value="PHAGE INTEGRASE-RELATED"/>
    <property type="match status" value="1"/>
</dbReference>
<keyword evidence="3 5" id="KW-0238">DNA-binding</keyword>
<organism evidence="8 9">
    <name type="scientific">Flavobacterium aquaticum</name>
    <dbReference type="NCBI Taxonomy" id="1236486"/>
    <lineage>
        <taxon>Bacteria</taxon>
        <taxon>Pseudomonadati</taxon>
        <taxon>Bacteroidota</taxon>
        <taxon>Flavobacteriia</taxon>
        <taxon>Flavobacteriales</taxon>
        <taxon>Flavobacteriaceae</taxon>
        <taxon>Flavobacterium</taxon>
    </lineage>
</organism>
<name>A0A327YM11_9FLAO</name>
<evidence type="ECO:0000313" key="8">
    <source>
        <dbReference type="EMBL" id="RAK21571.1"/>
    </source>
</evidence>
<dbReference type="PANTHER" id="PTHR30349:SF41">
    <property type="entry name" value="INTEGRASE_RECOMBINASE PROTEIN MJ0367-RELATED"/>
    <property type="match status" value="1"/>
</dbReference>
<dbReference type="RefSeq" id="WP_111567033.1">
    <property type="nucleotide sequence ID" value="NZ_QLMI01000005.1"/>
</dbReference>
<feature type="domain" description="Core-binding (CB)" evidence="7">
    <location>
        <begin position="296"/>
        <end position="374"/>
    </location>
</feature>
<proteinExistence type="inferred from homology"/>
<evidence type="ECO:0000256" key="1">
    <source>
        <dbReference type="ARBA" id="ARBA00008857"/>
    </source>
</evidence>
<sequence length="580" mass="66769">MKSIRIEKIFHHDAYRIGVFFEKDFEIIAILKRLGATYSGSRKCWYLDYSKASYHALRSHFPDLVVVTESSNASLVTGIDNRDLSPIASSSALQLDSSLSNPEHKQTQMTSDKLKLQLLPSIGKYWVFKMRFHHEISKQLLKIKGVYWNGNYKTYLVFKHEIVKQQVETVLGIASFFGTDYFDKNSIAFKGKIKVLPHTEAVSWMEVYVPKMVVVHEKLKRFSMARYSKIKDCYLLPAAPVVMDSLFLQFESSGITIESLLPKNYLDKRNLPNKKQLDLSKTKRSLLDLVPEQAQIYLGKMIDTLLALNYSSSTLRTYCGAFVQFLRYFEYRNPEDINREEIIRFLGSLMERGLSATSGHSMVNGVQFYYQQVLGKIDYSFVLPRPKKEKKLPVVLTMEECLQIFKVVDNPKHKLLLLIGYGAGLRVSEIVSLKWSDILFEEHKIHVKNAKGKKDRMVMLPYSIVTSLQLYRELYKGKHYVFEGQFAGDPYSTGSVQQVMRNAIKLSGLEKKATVHTLRHSFATHLLENGTDIRYIQQFLGHSSIKTTTVYTHLTKTAVDRIQSPLDRMVDIKGKKKLEE</sequence>
<accession>A0A327YM11</accession>
<dbReference type="InterPro" id="IPR011010">
    <property type="entry name" value="DNA_brk_join_enz"/>
</dbReference>
<dbReference type="GO" id="GO:0015074">
    <property type="term" value="P:DNA integration"/>
    <property type="evidence" value="ECO:0007669"/>
    <property type="project" value="UniProtKB-KW"/>
</dbReference>
<protein>
    <submittedName>
        <fullName evidence="8">Site-specific recombinase XerD</fullName>
    </submittedName>
</protein>
<dbReference type="Gene3D" id="1.10.443.10">
    <property type="entry name" value="Intergrase catalytic core"/>
    <property type="match status" value="1"/>
</dbReference>
<dbReference type="InterPro" id="IPR044068">
    <property type="entry name" value="CB"/>
</dbReference>
<dbReference type="GO" id="GO:0006310">
    <property type="term" value="P:DNA recombination"/>
    <property type="evidence" value="ECO:0007669"/>
    <property type="project" value="UniProtKB-KW"/>
</dbReference>
<dbReference type="InterPro" id="IPR013762">
    <property type="entry name" value="Integrase-like_cat_sf"/>
</dbReference>
<dbReference type="EMBL" id="QLMI01000005">
    <property type="protein sequence ID" value="RAK21571.1"/>
    <property type="molecule type" value="Genomic_DNA"/>
</dbReference>